<protein>
    <recommendedName>
        <fullName evidence="8">Pentacotripeptide-repeat region of PRORP domain-containing protein</fullName>
    </recommendedName>
</protein>
<dbReference type="OrthoDB" id="185373at2759"/>
<evidence type="ECO:0000256" key="1">
    <source>
        <dbReference type="ARBA" id="ARBA00006192"/>
    </source>
</evidence>
<comment type="function">
    <text evidence="3">Regulates mitochondrial small subunit maturation by controlling 15S rRNA 5'-end processing. Localizes to the 5' precursor of the 15S rRNA in a position that is subsequently occupied by mS47 in the mature yeast mtSSU. Uses structure and sequence-specific RNA recognition, binding to a single-stranded region of the precursor and specifically recognizing bases -6 to -1. The exchange of Ccm1 for mS47 is coupled to the irreversible removal of precursor rRNA that is accompanied by conformational changes of the mitoribosomal proteins uS5m and mS26. These conformational changes signal completion of 5'-end rRNA processing through protection of the mature 5'-end of the 15S rRNA and stabilization of mS47. The removal of the 5' precursor together with the dissociation of Ccm1 may be catalyzed by the 5'-3' exoribonuclease Pet127. Involved in the specific removal of group I introns in mitochondrial encoded transcripts.</text>
</comment>
<name>A0A1B7MZA2_9AGAM</name>
<evidence type="ECO:0000313" key="6">
    <source>
        <dbReference type="EMBL" id="OAX37936.1"/>
    </source>
</evidence>
<dbReference type="PANTHER" id="PTHR47447">
    <property type="entry name" value="OS03G0856100 PROTEIN"/>
    <property type="match status" value="1"/>
</dbReference>
<dbReference type="PANTHER" id="PTHR47447:SF17">
    <property type="entry name" value="OS12G0638900 PROTEIN"/>
    <property type="match status" value="1"/>
</dbReference>
<keyword evidence="2" id="KW-0677">Repeat</keyword>
<dbReference type="Proteomes" id="UP000092154">
    <property type="component" value="Unassembled WGS sequence"/>
</dbReference>
<dbReference type="EMBL" id="KV448322">
    <property type="protein sequence ID" value="OAX37936.1"/>
    <property type="molecule type" value="Genomic_DNA"/>
</dbReference>
<evidence type="ECO:0000256" key="3">
    <source>
        <dbReference type="ARBA" id="ARBA00044493"/>
    </source>
</evidence>
<dbReference type="PROSITE" id="PS51375">
    <property type="entry name" value="PPR"/>
    <property type="match status" value="1"/>
</dbReference>
<dbReference type="InterPro" id="IPR011990">
    <property type="entry name" value="TPR-like_helical_dom_sf"/>
</dbReference>
<dbReference type="InterPro" id="IPR002885">
    <property type="entry name" value="PPR_rpt"/>
</dbReference>
<gene>
    <name evidence="6" type="ORF">K503DRAFT_692473</name>
</gene>
<reference evidence="6 7" key="1">
    <citation type="submission" date="2016-06" db="EMBL/GenBank/DDBJ databases">
        <title>Comparative genomics of the ectomycorrhizal sister species Rhizopogon vinicolor and Rhizopogon vesiculosus (Basidiomycota: Boletales) reveals a divergence of the mating type B locus.</title>
        <authorList>
            <consortium name="DOE Joint Genome Institute"/>
            <person name="Mujic A.B."/>
            <person name="Kuo A."/>
            <person name="Tritt A."/>
            <person name="Lipzen A."/>
            <person name="Chen C."/>
            <person name="Johnson J."/>
            <person name="Sharma A."/>
            <person name="Barry K."/>
            <person name="Grigoriev I.V."/>
            <person name="Spatafora J.W."/>
        </authorList>
    </citation>
    <scope>NUCLEOTIDE SEQUENCE [LARGE SCALE GENOMIC DNA]</scope>
    <source>
        <strain evidence="6 7">AM-OR11-026</strain>
    </source>
</reference>
<comment type="subunit">
    <text evidence="4">Binds to mitochondrial small subunit 15S rRNA.</text>
</comment>
<keyword evidence="7" id="KW-1185">Reference proteome</keyword>
<evidence type="ECO:0000256" key="4">
    <source>
        <dbReference type="ARBA" id="ARBA00044511"/>
    </source>
</evidence>
<comment type="similarity">
    <text evidence="1">Belongs to the CCM1 family.</text>
</comment>
<evidence type="ECO:0000256" key="5">
    <source>
        <dbReference type="PROSITE-ProRule" id="PRU00708"/>
    </source>
</evidence>
<accession>A0A1B7MZA2</accession>
<evidence type="ECO:0000256" key="2">
    <source>
        <dbReference type="ARBA" id="ARBA00022737"/>
    </source>
</evidence>
<dbReference type="STRING" id="1314800.A0A1B7MZA2"/>
<dbReference type="InParanoid" id="A0A1B7MZA2"/>
<dbReference type="Gene3D" id="1.25.40.10">
    <property type="entry name" value="Tetratricopeptide repeat domain"/>
    <property type="match status" value="2"/>
</dbReference>
<sequence>MQYLVFRLHRRSWLSTFASLCQSQRTYSSLSSGRLSKCLVNFAKQASLITKDPVWDLIPQLKRERDDEHVQKALESCGIPFLDYVVWKPVVHSSSLNKAISAIEQKQDLAAQIIPNVPATVQDHHRQALRLPAWVAFSLVYHHVRSPHDTQDGLLRLIFQYTQSLGSKDRPALLILSTHALAHFDILKPMREIVEQFLSRTIQFPAFHFNALLRGLSGFTRSEEVANLVVSLLETMTSREVPLWLETYRLLMRDRFVTLQLTKVLHTRMAHDGVVPTAEHLEAFLRVFSKNGAIQDSQEYLRTIHPANTLYIGSLRYDRASAFHYLHKLLQIEASNNPRHVTSVTAPRHASTTFWSGTKTGVDIFDWTTALVSAANDKQTSASALVALFERARERTKHFRPTVATYTVLLRGLLFRGASDEALTIWNQLLDSDIPLDRKALTIGVQVLTRAGHPLDAFYLLNSFMHAQHASSHTSSFPDDKRVAPATRHWINIIVINEFMVSLLRIRRPDVIFQLWDNLEQLYSVLPNEATLNILLKATVLATKMDNESVRGTLAHLFHTPTVNSSGPIDLIMGMLQSPYPPSVVGIWRDRRAGDVARDIFRTIMYGNWKELVDVRAPASIVHSKDAETAPLYPLVELAKSIAMPFSTRKDRNDQPETIAVDAHSPDKKPYYPYPSIVPTDQSFAAYIQLLGLTARPSEIPLALAWMRALQVQPSRKTLSIALVFWAEVSLRGPLFEEWADRRNKGESEYERLVRWMVEWVGETAPTDWDMQKALRAVARMRDSSFGRS</sequence>
<organism evidence="6 7">
    <name type="scientific">Rhizopogon vinicolor AM-OR11-026</name>
    <dbReference type="NCBI Taxonomy" id="1314800"/>
    <lineage>
        <taxon>Eukaryota</taxon>
        <taxon>Fungi</taxon>
        <taxon>Dikarya</taxon>
        <taxon>Basidiomycota</taxon>
        <taxon>Agaricomycotina</taxon>
        <taxon>Agaricomycetes</taxon>
        <taxon>Agaricomycetidae</taxon>
        <taxon>Boletales</taxon>
        <taxon>Suillineae</taxon>
        <taxon>Rhizopogonaceae</taxon>
        <taxon>Rhizopogon</taxon>
    </lineage>
</organism>
<evidence type="ECO:0000313" key="7">
    <source>
        <dbReference type="Proteomes" id="UP000092154"/>
    </source>
</evidence>
<dbReference type="AlphaFoldDB" id="A0A1B7MZA2"/>
<feature type="repeat" description="PPR" evidence="5">
    <location>
        <begin position="402"/>
        <end position="436"/>
    </location>
</feature>
<proteinExistence type="inferred from homology"/>
<evidence type="ECO:0008006" key="8">
    <source>
        <dbReference type="Google" id="ProtNLM"/>
    </source>
</evidence>